<dbReference type="AlphaFoldDB" id="A0A5N5FXV5"/>
<comment type="caution">
    <text evidence="1">The sequence shown here is derived from an EMBL/GenBank/DDBJ whole genome shotgun (WGS) entry which is preliminary data.</text>
</comment>
<protein>
    <submittedName>
        <fullName evidence="1">Uncharacterized protein</fullName>
    </submittedName>
</protein>
<gene>
    <name evidence="1" type="ORF">D8674_004129</name>
</gene>
<dbReference type="EMBL" id="SMOL01000695">
    <property type="protein sequence ID" value="KAB2603124.1"/>
    <property type="molecule type" value="Genomic_DNA"/>
</dbReference>
<organism evidence="1 2">
    <name type="scientific">Pyrus ussuriensis x Pyrus communis</name>
    <dbReference type="NCBI Taxonomy" id="2448454"/>
    <lineage>
        <taxon>Eukaryota</taxon>
        <taxon>Viridiplantae</taxon>
        <taxon>Streptophyta</taxon>
        <taxon>Embryophyta</taxon>
        <taxon>Tracheophyta</taxon>
        <taxon>Spermatophyta</taxon>
        <taxon>Magnoliopsida</taxon>
        <taxon>eudicotyledons</taxon>
        <taxon>Gunneridae</taxon>
        <taxon>Pentapetalae</taxon>
        <taxon>rosids</taxon>
        <taxon>fabids</taxon>
        <taxon>Rosales</taxon>
        <taxon>Rosaceae</taxon>
        <taxon>Amygdaloideae</taxon>
        <taxon>Maleae</taxon>
        <taxon>Pyrus</taxon>
    </lineage>
</organism>
<sequence>MSMHSPRLLTMLGKLSSAHFFVKHHANSKRPSLIATMHNTLILVTEFMCVDQDTVKYAIEVEVALMAQLRPSAVKIEKLESELAFLKGSDVSAPISMQLKNAH</sequence>
<reference evidence="2" key="2">
    <citation type="submission" date="2019-10" db="EMBL/GenBank/DDBJ databases">
        <title>A de novo genome assembly of a pear dwarfing rootstock.</title>
        <authorList>
            <person name="Wang F."/>
            <person name="Wang J."/>
            <person name="Li S."/>
            <person name="Zhang Y."/>
            <person name="Fang M."/>
            <person name="Ma L."/>
            <person name="Zhao Y."/>
            <person name="Jiang S."/>
        </authorList>
    </citation>
    <scope>NUCLEOTIDE SEQUENCE [LARGE SCALE GENOMIC DNA]</scope>
</reference>
<evidence type="ECO:0000313" key="2">
    <source>
        <dbReference type="Proteomes" id="UP000327157"/>
    </source>
</evidence>
<keyword evidence="2" id="KW-1185">Reference proteome</keyword>
<name>A0A5N5FXV5_9ROSA</name>
<dbReference type="Proteomes" id="UP000327157">
    <property type="component" value="Chromosome 10"/>
</dbReference>
<proteinExistence type="predicted"/>
<reference evidence="1 2" key="3">
    <citation type="submission" date="2019-11" db="EMBL/GenBank/DDBJ databases">
        <title>A de novo genome assembly of a pear dwarfing rootstock.</title>
        <authorList>
            <person name="Wang F."/>
            <person name="Wang J."/>
            <person name="Li S."/>
            <person name="Zhang Y."/>
            <person name="Fang M."/>
            <person name="Ma L."/>
            <person name="Zhao Y."/>
            <person name="Jiang S."/>
        </authorList>
    </citation>
    <scope>NUCLEOTIDE SEQUENCE [LARGE SCALE GENOMIC DNA]</scope>
    <source>
        <strain evidence="1">S2</strain>
        <tissue evidence="1">Leaf</tissue>
    </source>
</reference>
<reference evidence="1 2" key="1">
    <citation type="submission" date="2019-09" db="EMBL/GenBank/DDBJ databases">
        <authorList>
            <person name="Ou C."/>
        </authorList>
    </citation>
    <scope>NUCLEOTIDE SEQUENCE [LARGE SCALE GENOMIC DNA]</scope>
    <source>
        <strain evidence="1">S2</strain>
        <tissue evidence="1">Leaf</tissue>
    </source>
</reference>
<accession>A0A5N5FXV5</accession>
<evidence type="ECO:0000313" key="1">
    <source>
        <dbReference type="EMBL" id="KAB2603124.1"/>
    </source>
</evidence>